<dbReference type="PANTHER" id="PTHR43140">
    <property type="entry name" value="TYPE-1 RESTRICTION ENZYME ECOKI SPECIFICITY PROTEIN"/>
    <property type="match status" value="1"/>
</dbReference>
<keyword evidence="6" id="KW-1185">Reference proteome</keyword>
<accession>A0A4R9LUG2</accession>
<sequence length="437" mass="50207">MKPYPKYRDSGVEWLGQIPEGWEVKKLKYLASCFPSNVDKKSKEDEEQVKLCNYTDVYYNEKIDSKMEFMIATCTPEQKAKFSLKKGDVIITKDSEDPNDIAVPAFVPEDLNNVICGYHLAMIRAINTKNDGFYLNWMFKSRYARSFFATVSNGLTRYGLGTYAINNATFLAPPLAEQKAIATFLDRETTKIDTLIAKQEQLIALLEEKRQALISHAVTNGLDPKATMKDSRVDWLGDIPEGWEVKKLKYLFKIKKRIAGKLGYQILSITQRGIRIKDISNNEGQISMDYSKYQLVYPGDFAMNHMDLLTGSVDISKFEGVTSPDYRVFVLSDKHSYPEFFKYVLLRGYTDRIFYNFGQGSSQLGRWRLPTEQFEAFMLPFPKFEEQKRIADFINMKLEKSNLVIKKSTLAIEHLKEKRSALISSVVTGKIDVRELV</sequence>
<comment type="similarity">
    <text evidence="1">Belongs to the type-I restriction system S methylase family.</text>
</comment>
<dbReference type="AlphaFoldDB" id="A0A4R9LUG2"/>
<keyword evidence="2" id="KW-0680">Restriction system</keyword>
<evidence type="ECO:0000256" key="1">
    <source>
        <dbReference type="ARBA" id="ARBA00010923"/>
    </source>
</evidence>
<feature type="domain" description="Type I restriction modification DNA specificity" evidence="4">
    <location>
        <begin position="240"/>
        <end position="395"/>
    </location>
</feature>
<dbReference type="InterPro" id="IPR000055">
    <property type="entry name" value="Restrct_endonuc_typeI_TRD"/>
</dbReference>
<reference evidence="5" key="1">
    <citation type="journal article" date="2019" name="PLoS Negl. Trop. Dis.">
        <title>Revisiting the worldwide diversity of Leptospira species in the environment.</title>
        <authorList>
            <person name="Vincent A.T."/>
            <person name="Schiettekatte O."/>
            <person name="Bourhy P."/>
            <person name="Veyrier F.J."/>
            <person name="Picardeau M."/>
        </authorList>
    </citation>
    <scope>NUCLEOTIDE SEQUENCE [LARGE SCALE GENOMIC DNA]</scope>
    <source>
        <strain evidence="5">201400974</strain>
    </source>
</reference>
<proteinExistence type="inferred from homology"/>
<dbReference type="PANTHER" id="PTHR43140:SF1">
    <property type="entry name" value="TYPE I RESTRICTION ENZYME ECOKI SPECIFICITY SUBUNIT"/>
    <property type="match status" value="1"/>
</dbReference>
<dbReference type="Gene3D" id="3.90.220.20">
    <property type="entry name" value="DNA methylase specificity domains"/>
    <property type="match status" value="2"/>
</dbReference>
<keyword evidence="5" id="KW-0540">Nuclease</keyword>
<comment type="caution">
    <text evidence="5">The sequence shown here is derived from an EMBL/GenBank/DDBJ whole genome shotgun (WGS) entry which is preliminary data.</text>
</comment>
<dbReference type="InterPro" id="IPR051212">
    <property type="entry name" value="Type-I_RE_S_subunit"/>
</dbReference>
<organism evidence="5 6">
    <name type="scientific">Leptospira ilyithenensis</name>
    <dbReference type="NCBI Taxonomy" id="2484901"/>
    <lineage>
        <taxon>Bacteria</taxon>
        <taxon>Pseudomonadati</taxon>
        <taxon>Spirochaetota</taxon>
        <taxon>Spirochaetia</taxon>
        <taxon>Leptospirales</taxon>
        <taxon>Leptospiraceae</taxon>
        <taxon>Leptospira</taxon>
    </lineage>
</organism>
<dbReference type="RefSeq" id="WP_135762976.1">
    <property type="nucleotide sequence ID" value="NZ_RQHV01000021.1"/>
</dbReference>
<dbReference type="OrthoDB" id="9811611at2"/>
<keyword evidence="5" id="KW-0255">Endonuclease</keyword>
<feature type="domain" description="Type I restriction modification DNA specificity" evidence="4">
    <location>
        <begin position="19"/>
        <end position="200"/>
    </location>
</feature>
<evidence type="ECO:0000313" key="5">
    <source>
        <dbReference type="EMBL" id="TGN14004.1"/>
    </source>
</evidence>
<protein>
    <submittedName>
        <fullName evidence="5">Restriction endonuclease subunit S</fullName>
    </submittedName>
</protein>
<evidence type="ECO:0000313" key="6">
    <source>
        <dbReference type="Proteomes" id="UP000298264"/>
    </source>
</evidence>
<dbReference type="EMBL" id="RQHV01000021">
    <property type="protein sequence ID" value="TGN14004.1"/>
    <property type="molecule type" value="Genomic_DNA"/>
</dbReference>
<evidence type="ECO:0000259" key="4">
    <source>
        <dbReference type="Pfam" id="PF01420"/>
    </source>
</evidence>
<dbReference type="GO" id="GO:0009307">
    <property type="term" value="P:DNA restriction-modification system"/>
    <property type="evidence" value="ECO:0007669"/>
    <property type="project" value="UniProtKB-KW"/>
</dbReference>
<dbReference type="Proteomes" id="UP000298264">
    <property type="component" value="Unassembled WGS sequence"/>
</dbReference>
<keyword evidence="5" id="KW-0378">Hydrolase</keyword>
<dbReference type="GO" id="GO:0004519">
    <property type="term" value="F:endonuclease activity"/>
    <property type="evidence" value="ECO:0007669"/>
    <property type="project" value="UniProtKB-KW"/>
</dbReference>
<name>A0A4R9LUG2_9LEPT</name>
<gene>
    <name evidence="5" type="ORF">EHS11_03210</name>
</gene>
<dbReference type="GO" id="GO:0003677">
    <property type="term" value="F:DNA binding"/>
    <property type="evidence" value="ECO:0007669"/>
    <property type="project" value="UniProtKB-KW"/>
</dbReference>
<dbReference type="SUPFAM" id="SSF116734">
    <property type="entry name" value="DNA methylase specificity domain"/>
    <property type="match status" value="2"/>
</dbReference>
<keyword evidence="3" id="KW-0238">DNA-binding</keyword>
<dbReference type="Pfam" id="PF01420">
    <property type="entry name" value="Methylase_S"/>
    <property type="match status" value="2"/>
</dbReference>
<dbReference type="Gene3D" id="1.10.287.1120">
    <property type="entry name" value="Bipartite methylase S protein"/>
    <property type="match status" value="1"/>
</dbReference>
<evidence type="ECO:0000256" key="2">
    <source>
        <dbReference type="ARBA" id="ARBA00022747"/>
    </source>
</evidence>
<dbReference type="InterPro" id="IPR044946">
    <property type="entry name" value="Restrct_endonuc_typeI_TRD_sf"/>
</dbReference>
<evidence type="ECO:0000256" key="3">
    <source>
        <dbReference type="ARBA" id="ARBA00023125"/>
    </source>
</evidence>